<sequence>MAAAIVFGPSFFPSFSSIAGTLAAFATFSVSEEAFLSWGWRVPFLASAVMVPMGLVIRFTISESPDFEKVESTHRDQRLPIVTVLLENLREVLLAAGAFIGINTVGYIFMAYLLSYSTKVLGMSKTLMLLVTGSVGLAVWAAALFPLIDLRNPPVIAALFTELFSAEVRYSGASLGYQIGSVLGGGLAPTVAAALYANWGSSAPISLYLTAVTLLSLLCVVAITRKVRTAA</sequence>
<keyword evidence="2" id="KW-0813">Transport</keyword>
<dbReference type="InterPro" id="IPR036259">
    <property type="entry name" value="MFS_trans_sf"/>
</dbReference>
<gene>
    <name evidence="5" type="ORF">W59_32728</name>
</gene>
<reference evidence="5 6" key="1">
    <citation type="journal article" date="2012" name="J. Bacteriol.">
        <title>Draft genome sequence of the nitrophenol-degrading actinomycete Rhodococcus imtechensis RKJ300.</title>
        <authorList>
            <person name="Vikram S."/>
            <person name="Kumar S."/>
            <person name="Subramanian S."/>
            <person name="Raghava G.P."/>
        </authorList>
    </citation>
    <scope>NUCLEOTIDE SEQUENCE [LARGE SCALE GENOMIC DNA]</scope>
    <source>
        <strain evidence="5 6">RKJ300</strain>
    </source>
</reference>
<dbReference type="GO" id="GO:0005886">
    <property type="term" value="C:plasma membrane"/>
    <property type="evidence" value="ECO:0007669"/>
    <property type="project" value="UniProtKB-SubCell"/>
</dbReference>
<evidence type="ECO:0000256" key="2">
    <source>
        <dbReference type="ARBA" id="ARBA00022448"/>
    </source>
</evidence>
<evidence type="ECO:0000256" key="3">
    <source>
        <dbReference type="ARBA" id="ARBA00022475"/>
    </source>
</evidence>
<comment type="subcellular location">
    <subcellularLocation>
        <location evidence="1">Cell membrane</location>
        <topology evidence="1">Multi-pass membrane protein</topology>
    </subcellularLocation>
</comment>
<keyword evidence="4" id="KW-1133">Transmembrane helix</keyword>
<name>I0WB27_RHOOP</name>
<evidence type="ECO:0000313" key="5">
    <source>
        <dbReference type="EMBL" id="EID73593.1"/>
    </source>
</evidence>
<dbReference type="SUPFAM" id="SSF103473">
    <property type="entry name" value="MFS general substrate transporter"/>
    <property type="match status" value="1"/>
</dbReference>
<evidence type="ECO:0000256" key="4">
    <source>
        <dbReference type="SAM" id="Phobius"/>
    </source>
</evidence>
<accession>I0WB27</accession>
<feature type="transmembrane region" description="Helical" evidence="4">
    <location>
        <begin position="126"/>
        <end position="148"/>
    </location>
</feature>
<organism evidence="5 6">
    <name type="scientific">Rhodococcus opacus RKJ300 = JCM 13270</name>
    <dbReference type="NCBI Taxonomy" id="1165867"/>
    <lineage>
        <taxon>Bacteria</taxon>
        <taxon>Bacillati</taxon>
        <taxon>Actinomycetota</taxon>
        <taxon>Actinomycetes</taxon>
        <taxon>Mycobacteriales</taxon>
        <taxon>Nocardiaceae</taxon>
        <taxon>Rhodococcus</taxon>
    </lineage>
</organism>
<keyword evidence="3" id="KW-1003">Cell membrane</keyword>
<dbReference type="Proteomes" id="UP000006447">
    <property type="component" value="Unassembled WGS sequence"/>
</dbReference>
<feature type="transmembrane region" description="Helical" evidence="4">
    <location>
        <begin position="92"/>
        <end position="114"/>
    </location>
</feature>
<feature type="transmembrane region" description="Helical" evidence="4">
    <location>
        <begin position="179"/>
        <end position="199"/>
    </location>
</feature>
<dbReference type="PANTHER" id="PTHR43045:SF1">
    <property type="entry name" value="SHIKIMATE TRANSPORTER"/>
    <property type="match status" value="1"/>
</dbReference>
<dbReference type="AlphaFoldDB" id="I0WB27"/>
<dbReference type="PANTHER" id="PTHR43045">
    <property type="entry name" value="SHIKIMATE TRANSPORTER"/>
    <property type="match status" value="1"/>
</dbReference>
<keyword evidence="4" id="KW-0472">Membrane</keyword>
<dbReference type="EMBL" id="AJJH01000169">
    <property type="protein sequence ID" value="EID73593.1"/>
    <property type="molecule type" value="Genomic_DNA"/>
</dbReference>
<evidence type="ECO:0000313" key="6">
    <source>
        <dbReference type="Proteomes" id="UP000006447"/>
    </source>
</evidence>
<dbReference type="PATRIC" id="fig|1165867.3.peg.6707"/>
<feature type="transmembrane region" description="Helical" evidence="4">
    <location>
        <begin position="205"/>
        <end position="224"/>
    </location>
</feature>
<protein>
    <submittedName>
        <fullName evidence="5">MFS transporter</fullName>
    </submittedName>
</protein>
<feature type="transmembrane region" description="Helical" evidence="4">
    <location>
        <begin position="12"/>
        <end position="30"/>
    </location>
</feature>
<dbReference type="Gene3D" id="1.20.1250.20">
    <property type="entry name" value="MFS general substrate transporter like domains"/>
    <property type="match status" value="1"/>
</dbReference>
<comment type="caution">
    <text evidence="5">The sequence shown here is derived from an EMBL/GenBank/DDBJ whole genome shotgun (WGS) entry which is preliminary data.</text>
</comment>
<keyword evidence="4" id="KW-0812">Transmembrane</keyword>
<dbReference type="RefSeq" id="WP_007300727.1">
    <property type="nucleotide sequence ID" value="NZ_AJJH01000169.1"/>
</dbReference>
<feature type="transmembrane region" description="Helical" evidence="4">
    <location>
        <begin position="42"/>
        <end position="61"/>
    </location>
</feature>
<evidence type="ECO:0000256" key="1">
    <source>
        <dbReference type="ARBA" id="ARBA00004651"/>
    </source>
</evidence>
<proteinExistence type="predicted"/>